<evidence type="ECO:0000256" key="1">
    <source>
        <dbReference type="SAM" id="MobiDB-lite"/>
    </source>
</evidence>
<dbReference type="EMBL" id="LR862147">
    <property type="protein sequence ID" value="CAD1829428.1"/>
    <property type="molecule type" value="Genomic_DNA"/>
</dbReference>
<gene>
    <name evidence="2" type="ORF">CB5_LOCUS12639</name>
</gene>
<sequence length="206" mass="23169">MRSRSLLPATRTSFATYFAAPSLSPPPPPTNPPPLSAASPSPMASMACHDIGVHGLYSVSIERDRCRLHVILQRPGAVVRDREWGGVQQCDVDLMEAEHEADVREARGGCAIVILGDHHKGHLDTERTRLLVVQPAQVRHWHAKRRGKRRRTRNDRASPHAPVAPWRRPRHAHVAPWRVYLNEVVDRALSIEENFSESFQATDEES</sequence>
<protein>
    <submittedName>
        <fullName evidence="2">Uncharacterized protein</fullName>
    </submittedName>
</protein>
<evidence type="ECO:0000313" key="2">
    <source>
        <dbReference type="EMBL" id="CAD1829428.1"/>
    </source>
</evidence>
<feature type="compositionally biased region" description="Basic residues" evidence="1">
    <location>
        <begin position="142"/>
        <end position="153"/>
    </location>
</feature>
<accession>A0A6V7PFS7</accession>
<dbReference type="AlphaFoldDB" id="A0A6V7PFS7"/>
<organism evidence="2">
    <name type="scientific">Ananas comosus var. bracteatus</name>
    <name type="common">red pineapple</name>
    <dbReference type="NCBI Taxonomy" id="296719"/>
    <lineage>
        <taxon>Eukaryota</taxon>
        <taxon>Viridiplantae</taxon>
        <taxon>Streptophyta</taxon>
        <taxon>Embryophyta</taxon>
        <taxon>Tracheophyta</taxon>
        <taxon>Spermatophyta</taxon>
        <taxon>Magnoliopsida</taxon>
        <taxon>Liliopsida</taxon>
        <taxon>Poales</taxon>
        <taxon>Bromeliaceae</taxon>
        <taxon>Bromelioideae</taxon>
        <taxon>Ananas</taxon>
    </lineage>
</organism>
<reference evidence="2" key="1">
    <citation type="submission" date="2020-07" db="EMBL/GenBank/DDBJ databases">
        <authorList>
            <person name="Lin J."/>
        </authorList>
    </citation>
    <scope>NUCLEOTIDE SEQUENCE</scope>
</reference>
<feature type="region of interest" description="Disordered" evidence="1">
    <location>
        <begin position="19"/>
        <end position="42"/>
    </location>
</feature>
<proteinExistence type="predicted"/>
<feature type="compositionally biased region" description="Pro residues" evidence="1">
    <location>
        <begin position="23"/>
        <end position="35"/>
    </location>
</feature>
<name>A0A6V7PFS7_ANACO</name>
<feature type="region of interest" description="Disordered" evidence="1">
    <location>
        <begin position="142"/>
        <end position="167"/>
    </location>
</feature>